<evidence type="ECO:0000313" key="3">
    <source>
        <dbReference type="Proteomes" id="UP001297581"/>
    </source>
</evidence>
<keyword evidence="3" id="KW-1185">Reference proteome</keyword>
<reference evidence="2 3" key="1">
    <citation type="submission" date="2022-02" db="EMBL/GenBank/DDBJ databases">
        <title>The genome sequence of Shewanella sp. 3B26.</title>
        <authorList>
            <person name="Du J."/>
        </authorList>
    </citation>
    <scope>NUCLEOTIDE SEQUENCE [LARGE SCALE GENOMIC DNA]</scope>
    <source>
        <strain evidence="2 3">3B26</strain>
    </source>
</reference>
<proteinExistence type="predicted"/>
<sequence>MPISVRALTCSILLFFSALANAKPVEIRVVTAAWLGYADTRGEGYYFEILKRAFPAPEWELKITVVPFARSIQLLTHERADVVLGVYQGDLRRGSYSQYAVELDQVDIALTPAMARDWKGLESLALRKVQAYLAYGFDRIIPHTMYYEESSSLVDMLERLNEGRIDAVLDYRPGLEAATRRLGKPVNYVIMDNVLSAEVYFGFADTRFGASLKVHFDEAHKQMINDGIQDQLFRQTQQALGLED</sequence>
<evidence type="ECO:0000313" key="2">
    <source>
        <dbReference type="EMBL" id="MCH4296037.1"/>
    </source>
</evidence>
<protein>
    <submittedName>
        <fullName evidence="2">Transporter substrate-binding domain-containing protein</fullName>
    </submittedName>
</protein>
<name>A0AAJ1BJY5_9GAMM</name>
<feature type="chain" id="PRO_5042607841" evidence="1">
    <location>
        <begin position="23"/>
        <end position="244"/>
    </location>
</feature>
<dbReference type="RefSeq" id="WP_240592131.1">
    <property type="nucleotide sequence ID" value="NZ_JAKUDL010000007.1"/>
</dbReference>
<gene>
    <name evidence="2" type="ORF">MJ923_17145</name>
</gene>
<dbReference type="Proteomes" id="UP001297581">
    <property type="component" value="Unassembled WGS sequence"/>
</dbReference>
<accession>A0AAJ1BJY5</accession>
<comment type="caution">
    <text evidence="2">The sequence shown here is derived from an EMBL/GenBank/DDBJ whole genome shotgun (WGS) entry which is preliminary data.</text>
</comment>
<keyword evidence="1" id="KW-0732">Signal</keyword>
<dbReference type="SUPFAM" id="SSF53850">
    <property type="entry name" value="Periplasmic binding protein-like II"/>
    <property type="match status" value="1"/>
</dbReference>
<feature type="signal peptide" evidence="1">
    <location>
        <begin position="1"/>
        <end position="22"/>
    </location>
</feature>
<evidence type="ECO:0000256" key="1">
    <source>
        <dbReference type="SAM" id="SignalP"/>
    </source>
</evidence>
<dbReference type="AlphaFoldDB" id="A0AAJ1BJY5"/>
<dbReference type="EMBL" id="JAKUDL010000007">
    <property type="protein sequence ID" value="MCH4296037.1"/>
    <property type="molecule type" value="Genomic_DNA"/>
</dbReference>
<organism evidence="2 3">
    <name type="scientific">Shewanella zhuhaiensis</name>
    <dbReference type="NCBI Taxonomy" id="2919576"/>
    <lineage>
        <taxon>Bacteria</taxon>
        <taxon>Pseudomonadati</taxon>
        <taxon>Pseudomonadota</taxon>
        <taxon>Gammaproteobacteria</taxon>
        <taxon>Alteromonadales</taxon>
        <taxon>Shewanellaceae</taxon>
        <taxon>Shewanella</taxon>
    </lineage>
</organism>
<dbReference type="Gene3D" id="3.40.190.10">
    <property type="entry name" value="Periplasmic binding protein-like II"/>
    <property type="match status" value="2"/>
</dbReference>